<keyword evidence="2 3" id="KW-0802">TPR repeat</keyword>
<evidence type="ECO:0000256" key="1">
    <source>
        <dbReference type="ARBA" id="ARBA00022737"/>
    </source>
</evidence>
<dbReference type="Gene3D" id="1.25.40.10">
    <property type="entry name" value="Tetratricopeptide repeat domain"/>
    <property type="match status" value="2"/>
</dbReference>
<sequence length="435" mass="47797">MANRRRARCVSAELSSDFHTHSFHFFRSAGGVFNLKCRLPLSTSTFPTFMKKTFLTLATGVALVAGLPAVVSAQTSAVTNAILNQRSGLLDKARTDIDKAIVNEKTSGKAKTWYTRGEIYQGMLESPIYSKQLQPGEGLQKAYESYAKTVELDTKTGEFGKQAVAKMSGLYGFAFNDAVNSYNAKEYDKAISSYKLASQLNPQDTTAVLYSAYAYEAKQDFAGAKASYNQLLGMNYKSVTLYSRLLQMARSEKNDAEAAAVLKQALAAYPTNKTFMLEDLNMTLASGKGGDALEKITKSIASDPGNSNLYAVRGSLYDQQKKTDLALADYRKAVELDPKNFDAQYNLGVHDFNRGIELVNKSRKMDLKTYQNSGGKKMEADGKKIVEQAIGYFEKALEVSPNEVAVLSSLQKAYTTVGRNADAEKMNAKLQSLRK</sequence>
<dbReference type="Proteomes" id="UP000618931">
    <property type="component" value="Unassembled WGS sequence"/>
</dbReference>
<dbReference type="SUPFAM" id="SSF48452">
    <property type="entry name" value="TPR-like"/>
    <property type="match status" value="1"/>
</dbReference>
<accession>A0ABS0I144</accession>
<dbReference type="PANTHER" id="PTHR44858">
    <property type="entry name" value="TETRATRICOPEPTIDE REPEAT PROTEIN 6"/>
    <property type="match status" value="1"/>
</dbReference>
<keyword evidence="4" id="KW-0472">Membrane</keyword>
<keyword evidence="6" id="KW-1185">Reference proteome</keyword>
<keyword evidence="4" id="KW-0812">Transmembrane</keyword>
<keyword evidence="1" id="KW-0677">Repeat</keyword>
<comment type="caution">
    <text evidence="5">The sequence shown here is derived from an EMBL/GenBank/DDBJ whole genome shotgun (WGS) entry which is preliminary data.</text>
</comment>
<evidence type="ECO:0000313" key="6">
    <source>
        <dbReference type="Proteomes" id="UP000618931"/>
    </source>
</evidence>
<dbReference type="InterPro" id="IPR050498">
    <property type="entry name" value="Ycf3"/>
</dbReference>
<dbReference type="InterPro" id="IPR011990">
    <property type="entry name" value="TPR-like_helical_dom_sf"/>
</dbReference>
<feature type="repeat" description="TPR" evidence="3">
    <location>
        <begin position="307"/>
        <end position="340"/>
    </location>
</feature>
<keyword evidence="4" id="KW-1133">Transmembrane helix</keyword>
<dbReference type="EMBL" id="JADQDM010000002">
    <property type="protein sequence ID" value="MBF9220337.1"/>
    <property type="molecule type" value="Genomic_DNA"/>
</dbReference>
<organism evidence="5 6">
    <name type="scientific">Hymenobacter ruricola</name>
    <dbReference type="NCBI Taxonomy" id="2791023"/>
    <lineage>
        <taxon>Bacteria</taxon>
        <taxon>Pseudomonadati</taxon>
        <taxon>Bacteroidota</taxon>
        <taxon>Cytophagia</taxon>
        <taxon>Cytophagales</taxon>
        <taxon>Hymenobacteraceae</taxon>
        <taxon>Hymenobacter</taxon>
    </lineage>
</organism>
<dbReference type="PROSITE" id="PS50005">
    <property type="entry name" value="TPR"/>
    <property type="match status" value="1"/>
</dbReference>
<protein>
    <submittedName>
        <fullName evidence="5">Tetratricopeptide repeat protein</fullName>
    </submittedName>
</protein>
<evidence type="ECO:0000313" key="5">
    <source>
        <dbReference type="EMBL" id="MBF9220337.1"/>
    </source>
</evidence>
<dbReference type="Pfam" id="PF13414">
    <property type="entry name" value="TPR_11"/>
    <property type="match status" value="1"/>
</dbReference>
<evidence type="ECO:0000256" key="2">
    <source>
        <dbReference type="ARBA" id="ARBA00022803"/>
    </source>
</evidence>
<dbReference type="PANTHER" id="PTHR44858:SF1">
    <property type="entry name" value="UDP-N-ACETYLGLUCOSAMINE--PEPTIDE N-ACETYLGLUCOSAMINYLTRANSFERASE SPINDLY-RELATED"/>
    <property type="match status" value="1"/>
</dbReference>
<reference evidence="5 6" key="1">
    <citation type="submission" date="2020-11" db="EMBL/GenBank/DDBJ databases">
        <authorList>
            <person name="Kim M.K."/>
        </authorList>
    </citation>
    <scope>NUCLEOTIDE SEQUENCE [LARGE SCALE GENOMIC DNA]</scope>
    <source>
        <strain evidence="5 6">BT662</strain>
    </source>
</reference>
<evidence type="ECO:0000256" key="4">
    <source>
        <dbReference type="SAM" id="Phobius"/>
    </source>
</evidence>
<name>A0ABS0I144_9BACT</name>
<dbReference type="SMART" id="SM00028">
    <property type="entry name" value="TPR"/>
    <property type="match status" value="4"/>
</dbReference>
<evidence type="ECO:0000256" key="3">
    <source>
        <dbReference type="PROSITE-ProRule" id="PRU00339"/>
    </source>
</evidence>
<dbReference type="Pfam" id="PF13432">
    <property type="entry name" value="TPR_16"/>
    <property type="match status" value="1"/>
</dbReference>
<proteinExistence type="predicted"/>
<feature type="transmembrane region" description="Helical" evidence="4">
    <location>
        <begin position="54"/>
        <end position="73"/>
    </location>
</feature>
<dbReference type="InterPro" id="IPR019734">
    <property type="entry name" value="TPR_rpt"/>
</dbReference>
<gene>
    <name evidence="5" type="ORF">I2H31_04405</name>
</gene>